<organism evidence="2 3">
    <name type="scientific">Pseudoalteromonas luteoviolacea</name>
    <dbReference type="NCBI Taxonomy" id="43657"/>
    <lineage>
        <taxon>Bacteria</taxon>
        <taxon>Pseudomonadati</taxon>
        <taxon>Pseudomonadota</taxon>
        <taxon>Gammaproteobacteria</taxon>
        <taxon>Alteromonadales</taxon>
        <taxon>Pseudoalteromonadaceae</taxon>
        <taxon>Pseudoalteromonas</taxon>
    </lineage>
</organism>
<dbReference type="PROSITE" id="PS50801">
    <property type="entry name" value="STAS"/>
    <property type="match status" value="1"/>
</dbReference>
<dbReference type="InterPro" id="IPR002645">
    <property type="entry name" value="STAS_dom"/>
</dbReference>
<evidence type="ECO:0000313" key="2">
    <source>
        <dbReference type="EMBL" id="KID57225.1"/>
    </source>
</evidence>
<comment type="caution">
    <text evidence="2">The sequence shown here is derived from an EMBL/GenBank/DDBJ whole genome shotgun (WGS) entry which is preliminary data.</text>
</comment>
<dbReference type="RefSeq" id="WP_039608998.1">
    <property type="nucleotide sequence ID" value="NZ_CP015411.1"/>
</dbReference>
<reference evidence="2 3" key="1">
    <citation type="submission" date="2014-12" db="EMBL/GenBank/DDBJ databases">
        <title>Draft Genome Sequence of Pseudoalteromonas luteoviolacea HI1.</title>
        <authorList>
            <person name="Asahina A.Y."/>
            <person name="Hadfield M.G."/>
        </authorList>
    </citation>
    <scope>NUCLEOTIDE SEQUENCE [LARGE SCALE GENOMIC DNA]</scope>
    <source>
        <strain evidence="2 3">HI1</strain>
    </source>
</reference>
<dbReference type="Proteomes" id="UP000031327">
    <property type="component" value="Unassembled WGS sequence"/>
</dbReference>
<gene>
    <name evidence="2" type="ORF">JF50_08300</name>
</gene>
<evidence type="ECO:0000259" key="1">
    <source>
        <dbReference type="PROSITE" id="PS50801"/>
    </source>
</evidence>
<evidence type="ECO:0000313" key="3">
    <source>
        <dbReference type="Proteomes" id="UP000031327"/>
    </source>
</evidence>
<dbReference type="Gene3D" id="3.30.750.24">
    <property type="entry name" value="STAS domain"/>
    <property type="match status" value="1"/>
</dbReference>
<protein>
    <recommendedName>
        <fullName evidence="1">STAS domain-containing protein</fullName>
    </recommendedName>
</protein>
<dbReference type="SUPFAM" id="SSF52091">
    <property type="entry name" value="SpoIIaa-like"/>
    <property type="match status" value="1"/>
</dbReference>
<name>A0A0C1QCS7_9GAMM</name>
<dbReference type="AlphaFoldDB" id="A0A0C1QCS7"/>
<sequence>MSECFKFPSELTIYEVQETFNEIKSYISDKESVSFDFSDTTEVDSAGLQLIIWVVYHSQKIGLKIDAISTNELIEKRCKKLGVGMSAPQND</sequence>
<dbReference type="OrthoDB" id="3296574at2"/>
<feature type="domain" description="STAS" evidence="1">
    <location>
        <begin position="5"/>
        <end position="91"/>
    </location>
</feature>
<dbReference type="InterPro" id="IPR036513">
    <property type="entry name" value="STAS_dom_sf"/>
</dbReference>
<dbReference type="EMBL" id="JWIC01000005">
    <property type="protein sequence ID" value="KID57225.1"/>
    <property type="molecule type" value="Genomic_DNA"/>
</dbReference>
<dbReference type="KEGG" id="plz:S4054249_09335"/>
<proteinExistence type="predicted"/>
<accession>A0A0C1QCS7</accession>